<comment type="caution">
    <text evidence="1">The sequence shown here is derived from an EMBL/GenBank/DDBJ whole genome shotgun (WGS) entry which is preliminary data.</text>
</comment>
<name>A0ABN9KX90_9NEOB</name>
<evidence type="ECO:0000313" key="1">
    <source>
        <dbReference type="EMBL" id="CAJ0927840.1"/>
    </source>
</evidence>
<keyword evidence="2" id="KW-1185">Reference proteome</keyword>
<dbReference type="SUPFAM" id="SSF52540">
    <property type="entry name" value="P-loop containing nucleoside triphosphate hydrolases"/>
    <property type="match status" value="1"/>
</dbReference>
<dbReference type="Gene3D" id="3.30.420.10">
    <property type="entry name" value="Ribonuclease H-like superfamily/Ribonuclease H"/>
    <property type="match status" value="1"/>
</dbReference>
<evidence type="ECO:0000313" key="2">
    <source>
        <dbReference type="Proteomes" id="UP001176940"/>
    </source>
</evidence>
<evidence type="ECO:0008006" key="3">
    <source>
        <dbReference type="Google" id="ProtNLM"/>
    </source>
</evidence>
<sequence length="414" mass="46984">MKTLDISLKLKRYHCTVKRFVAESEHRSVRADKGIMRKVSARQIHGIKRAAAKIPLQSSKQLFEAAGASGVPRTSRCRILQRLAVVHKPNIQPPLNSVHKQKWLKWAQTYMNTNFQIVLFTDECQATLYGPDGWSSGWLVDCHHVPIRLRHQQGGGGVTFWARIMRKQLVGRFNVPEGIPLVIDGDEIRLKSQNILQMVLSKLYPSSNTLAHCGTTKVFLTHFMVDVLEKQRTGALSERALTIQCCWRRYRHRKLTRQRRAAIKLSKQKRMEALSAHELDDILDIVEGPTLSVEQKANGSSDKNYALSKPLEYCFVAQSWIFGFALCRAPPVRNMGVADGFNRHLRLLACLHILNRRNGYSVKANQSERGITSVRALPQGSVKFHYKRSPLQFAGVCPEALICGFNDILLEKVK</sequence>
<protein>
    <recommendedName>
        <fullName evidence="3">Transposase</fullName>
    </recommendedName>
</protein>
<reference evidence="1" key="1">
    <citation type="submission" date="2023-07" db="EMBL/GenBank/DDBJ databases">
        <authorList>
            <person name="Stuckert A."/>
        </authorList>
    </citation>
    <scope>NUCLEOTIDE SEQUENCE</scope>
</reference>
<proteinExistence type="predicted"/>
<dbReference type="InterPro" id="IPR036397">
    <property type="entry name" value="RNaseH_sf"/>
</dbReference>
<dbReference type="InterPro" id="IPR027417">
    <property type="entry name" value="P-loop_NTPase"/>
</dbReference>
<dbReference type="EMBL" id="CAUEEQ010004614">
    <property type="protein sequence ID" value="CAJ0927840.1"/>
    <property type="molecule type" value="Genomic_DNA"/>
</dbReference>
<gene>
    <name evidence="1" type="ORF">RIMI_LOCUS3146174</name>
</gene>
<dbReference type="Proteomes" id="UP001176940">
    <property type="component" value="Unassembled WGS sequence"/>
</dbReference>
<organism evidence="1 2">
    <name type="scientific">Ranitomeya imitator</name>
    <name type="common">mimic poison frog</name>
    <dbReference type="NCBI Taxonomy" id="111125"/>
    <lineage>
        <taxon>Eukaryota</taxon>
        <taxon>Metazoa</taxon>
        <taxon>Chordata</taxon>
        <taxon>Craniata</taxon>
        <taxon>Vertebrata</taxon>
        <taxon>Euteleostomi</taxon>
        <taxon>Amphibia</taxon>
        <taxon>Batrachia</taxon>
        <taxon>Anura</taxon>
        <taxon>Neobatrachia</taxon>
        <taxon>Hyloidea</taxon>
        <taxon>Dendrobatidae</taxon>
        <taxon>Dendrobatinae</taxon>
        <taxon>Ranitomeya</taxon>
    </lineage>
</organism>
<accession>A0ABN9KX90</accession>